<name>A0A1A9MGW8_9XANT</name>
<dbReference type="Proteomes" id="UP000077659">
    <property type="component" value="Unassembled WGS sequence"/>
</dbReference>
<organism evidence="1 2">
    <name type="scientific">Xanthomonas floridensis</name>
    <dbReference type="NCBI Taxonomy" id="1843580"/>
    <lineage>
        <taxon>Bacteria</taxon>
        <taxon>Pseudomonadati</taxon>
        <taxon>Pseudomonadota</taxon>
        <taxon>Gammaproteobacteria</taxon>
        <taxon>Lysobacterales</taxon>
        <taxon>Lysobacteraceae</taxon>
        <taxon>Xanthomonas</taxon>
    </lineage>
</organism>
<proteinExistence type="predicted"/>
<reference evidence="1 2" key="1">
    <citation type="submission" date="2016-05" db="EMBL/GenBank/DDBJ databases">
        <title>Pathogenic, phenotypic and molecular characterisation of Xanthomonas nasturtii sp. nov. and Xanthomonas floridensis sp. nov., new species of Xanthomonas associated with watercress production in Florida.</title>
        <authorList>
            <person name="Vicente J.G."/>
            <person name="Rothwell S."/>
            <person name="Holub E.B."/>
            <person name="Studholme D.J."/>
        </authorList>
    </citation>
    <scope>NUCLEOTIDE SEQUENCE [LARGE SCALE GENOMIC DNA]</scope>
    <source>
        <strain evidence="1 2">WHRI 8848</strain>
    </source>
</reference>
<evidence type="ECO:0000313" key="1">
    <source>
        <dbReference type="EMBL" id="OAG69525.1"/>
    </source>
</evidence>
<dbReference type="EMBL" id="LXNG01000001">
    <property type="protein sequence ID" value="OAG69525.1"/>
    <property type="molecule type" value="Genomic_DNA"/>
</dbReference>
<comment type="caution">
    <text evidence="1">The sequence shown here is derived from an EMBL/GenBank/DDBJ whole genome shotgun (WGS) entry which is preliminary data.</text>
</comment>
<evidence type="ECO:0000313" key="2">
    <source>
        <dbReference type="Proteomes" id="UP000077659"/>
    </source>
</evidence>
<dbReference type="AlphaFoldDB" id="A0A1A9MGW8"/>
<accession>A0A1A9MGW8</accession>
<sequence length="39" mass="4302">MATAPVALPFGRHQRMHTSTRVHLVAHPGCRLGPLESIR</sequence>
<protein>
    <submittedName>
        <fullName evidence="1">Uncharacterized protein</fullName>
    </submittedName>
</protein>
<dbReference type="STRING" id="1843580.A7D17_01310"/>
<gene>
    <name evidence="1" type="ORF">A7D17_01310</name>
</gene>